<evidence type="ECO:0000256" key="1">
    <source>
        <dbReference type="ARBA" id="ARBA00003416"/>
    </source>
</evidence>
<keyword evidence="6" id="KW-0812">Transmembrane</keyword>
<accession>A0A1H9Y9K7</accession>
<feature type="transmembrane region" description="Helical" evidence="6">
    <location>
        <begin position="12"/>
        <end position="31"/>
    </location>
</feature>
<protein>
    <submittedName>
        <fullName evidence="7">DNA recombination protein RmuC</fullName>
    </submittedName>
</protein>
<comment type="similarity">
    <text evidence="2">Belongs to the RmuC family.</text>
</comment>
<evidence type="ECO:0000256" key="4">
    <source>
        <dbReference type="ARBA" id="ARBA00023172"/>
    </source>
</evidence>
<feature type="coiled-coil region" evidence="5">
    <location>
        <begin position="47"/>
        <end position="120"/>
    </location>
</feature>
<evidence type="ECO:0000256" key="5">
    <source>
        <dbReference type="SAM" id="Coils"/>
    </source>
</evidence>
<evidence type="ECO:0000313" key="7">
    <source>
        <dbReference type="EMBL" id="SES65538.1"/>
    </source>
</evidence>
<keyword evidence="4" id="KW-0233">DNA recombination</keyword>
<dbReference type="Proteomes" id="UP000242642">
    <property type="component" value="Unassembled WGS sequence"/>
</dbReference>
<dbReference type="PANTHER" id="PTHR30563:SF0">
    <property type="entry name" value="DNA RECOMBINATION PROTEIN RMUC"/>
    <property type="match status" value="1"/>
</dbReference>
<dbReference type="AlphaFoldDB" id="A0A1H9Y9K7"/>
<evidence type="ECO:0000256" key="2">
    <source>
        <dbReference type="ARBA" id="ARBA00009840"/>
    </source>
</evidence>
<comment type="function">
    <text evidence="1">Involved in DNA recombination.</text>
</comment>
<evidence type="ECO:0000256" key="6">
    <source>
        <dbReference type="SAM" id="Phobius"/>
    </source>
</evidence>
<feature type="coiled-coil region" evidence="5">
    <location>
        <begin position="198"/>
        <end position="225"/>
    </location>
</feature>
<keyword evidence="6" id="KW-1133">Transmembrane helix</keyword>
<dbReference type="EMBL" id="FOHV01000001">
    <property type="protein sequence ID" value="SES65538.1"/>
    <property type="molecule type" value="Genomic_DNA"/>
</dbReference>
<proteinExistence type="inferred from homology"/>
<dbReference type="PANTHER" id="PTHR30563">
    <property type="entry name" value="DNA RECOMBINATION PROTEIN RMUC"/>
    <property type="match status" value="1"/>
</dbReference>
<dbReference type="Pfam" id="PF02646">
    <property type="entry name" value="RmuC"/>
    <property type="match status" value="1"/>
</dbReference>
<sequence length="491" mass="56697">MNLSLELYTNVVVILLCVCAVCIIGLFWLMFKSQKAKNENRFLMQSVDGLQHQIDLLLADKQFLESELKTCRQQLETKSQQLMEQSASWHSERLTFTHQIAQYDKQLAENRFEIKTLEQRWQDFEHNTQERLQFFQENEIRITNQFESLAKKIVQASQTELATQSAQGLLHIVGPLKEQINQFRQQLNEGLSSEAKERHTLKHEIVQLQSLNQQLAKEAINLTKALKSDNKIQGNWGEMILTKLLEAVGFQEGREFNTQCSFIDEDNNRWMPDVIINLPEGRQVIIDAKVSLVAYERYHSAENEIQMQIATNELILSIRQHMKGLSQKHYSALSGINTLDYVLMFIPIEPAFMIAINAEENLLSESQKQNIILVSPSTLLAALRTIQQLWRSEYKNQNATLIAQRASKLYDKFRLFLDDLLAIGQQLNKTEQSYQAAINKLTSGRGNIIKQVESFRELGVDVKKNITDNWLQDKDGYTESEDDESIDDLNL</sequence>
<dbReference type="GO" id="GO:0006310">
    <property type="term" value="P:DNA recombination"/>
    <property type="evidence" value="ECO:0007669"/>
    <property type="project" value="UniProtKB-KW"/>
</dbReference>
<dbReference type="RefSeq" id="WP_093316676.1">
    <property type="nucleotide sequence ID" value="NZ_FOHV01000001.1"/>
</dbReference>
<name>A0A1H9Y9K7_9GAMM</name>
<keyword evidence="3 5" id="KW-0175">Coiled coil</keyword>
<dbReference type="InterPro" id="IPR003798">
    <property type="entry name" value="DNA_recombination_RmuC"/>
</dbReference>
<evidence type="ECO:0000256" key="3">
    <source>
        <dbReference type="ARBA" id="ARBA00023054"/>
    </source>
</evidence>
<reference evidence="8" key="1">
    <citation type="submission" date="2016-10" db="EMBL/GenBank/DDBJ databases">
        <authorList>
            <person name="Varghese N."/>
            <person name="Submissions S."/>
        </authorList>
    </citation>
    <scope>NUCLEOTIDE SEQUENCE [LARGE SCALE GENOMIC DNA]</scope>
    <source>
        <strain evidence="8">DSM 18579</strain>
    </source>
</reference>
<dbReference type="OrthoDB" id="9765111at2"/>
<gene>
    <name evidence="7" type="ORF">SAMN02583745_00134</name>
</gene>
<keyword evidence="6" id="KW-0472">Membrane</keyword>
<organism evidence="7 8">
    <name type="scientific">Thorsellia anophelis DSM 18579</name>
    <dbReference type="NCBI Taxonomy" id="1123402"/>
    <lineage>
        <taxon>Bacteria</taxon>
        <taxon>Pseudomonadati</taxon>
        <taxon>Pseudomonadota</taxon>
        <taxon>Gammaproteobacteria</taxon>
        <taxon>Enterobacterales</taxon>
        <taxon>Thorselliaceae</taxon>
        <taxon>Thorsellia</taxon>
    </lineage>
</organism>
<keyword evidence="8" id="KW-1185">Reference proteome</keyword>
<evidence type="ECO:0000313" key="8">
    <source>
        <dbReference type="Proteomes" id="UP000242642"/>
    </source>
</evidence>